<dbReference type="Proteomes" id="UP000318431">
    <property type="component" value="Unassembled WGS sequence"/>
</dbReference>
<dbReference type="EMBL" id="VLLB01000001">
    <property type="protein sequence ID" value="TWI69069.1"/>
    <property type="molecule type" value="Genomic_DNA"/>
</dbReference>
<gene>
    <name evidence="2" type="ORF">IP91_00134</name>
</gene>
<reference evidence="2 3" key="1">
    <citation type="journal article" date="2015" name="Stand. Genomic Sci.">
        <title>Genomic Encyclopedia of Bacterial and Archaeal Type Strains, Phase III: the genomes of soil and plant-associated and newly described type strains.</title>
        <authorList>
            <person name="Whitman W.B."/>
            <person name="Woyke T."/>
            <person name="Klenk H.P."/>
            <person name="Zhou Y."/>
            <person name="Lilburn T.G."/>
            <person name="Beck B.J."/>
            <person name="De Vos P."/>
            <person name="Vandamme P."/>
            <person name="Eisen J.A."/>
            <person name="Garrity G."/>
            <person name="Hugenholtz P."/>
            <person name="Kyrpides N.C."/>
        </authorList>
    </citation>
    <scope>NUCLEOTIDE SEQUENCE [LARGE SCALE GENOMIC DNA]</scope>
    <source>
        <strain evidence="2 3">CGMCC 1.10822</strain>
    </source>
</reference>
<accession>A0A562RJ12</accession>
<dbReference type="RefSeq" id="WP_145646794.1">
    <property type="nucleotide sequence ID" value="NZ_VLLB01000001.1"/>
</dbReference>
<evidence type="ECO:0000313" key="2">
    <source>
        <dbReference type="EMBL" id="TWI69069.1"/>
    </source>
</evidence>
<proteinExistence type="predicted"/>
<sequence length="178" mass="18751">MTPAQLKALVIGGGLLGALALAGWSGHWVGAARVQSAWDLDKVARASAQEKAVLAAVTANEKARQADISATKATLATYKENLREANERIVAERAAVDRIRLRISIPTRVCAAAGPGEAPGTGPADAVGAVESIELPEPVERGLRDLAESADSEVARLRAKLHGLQDWVRTHGFYEVGE</sequence>
<keyword evidence="3" id="KW-1185">Reference proteome</keyword>
<dbReference type="OrthoDB" id="8759841at2"/>
<dbReference type="AlphaFoldDB" id="A0A562RJ12"/>
<feature type="coiled-coil region" evidence="1">
    <location>
        <begin position="68"/>
        <end position="102"/>
    </location>
</feature>
<organism evidence="2 3">
    <name type="scientific">Pseudoduganella lurida</name>
    <dbReference type="NCBI Taxonomy" id="1036180"/>
    <lineage>
        <taxon>Bacteria</taxon>
        <taxon>Pseudomonadati</taxon>
        <taxon>Pseudomonadota</taxon>
        <taxon>Betaproteobacteria</taxon>
        <taxon>Burkholderiales</taxon>
        <taxon>Oxalobacteraceae</taxon>
        <taxon>Telluria group</taxon>
        <taxon>Pseudoduganella</taxon>
    </lineage>
</organism>
<evidence type="ECO:0000313" key="3">
    <source>
        <dbReference type="Proteomes" id="UP000318431"/>
    </source>
</evidence>
<protein>
    <recommendedName>
        <fullName evidence="4">Lysis protein</fullName>
    </recommendedName>
</protein>
<evidence type="ECO:0000256" key="1">
    <source>
        <dbReference type="SAM" id="Coils"/>
    </source>
</evidence>
<keyword evidence="1" id="KW-0175">Coiled coil</keyword>
<evidence type="ECO:0008006" key="4">
    <source>
        <dbReference type="Google" id="ProtNLM"/>
    </source>
</evidence>
<comment type="caution">
    <text evidence="2">The sequence shown here is derived from an EMBL/GenBank/DDBJ whole genome shotgun (WGS) entry which is preliminary data.</text>
</comment>
<name>A0A562RJ12_9BURK</name>